<feature type="repeat" description="ANK" evidence="1">
    <location>
        <begin position="76"/>
        <end position="108"/>
    </location>
</feature>
<dbReference type="Proteomes" id="UP001233999">
    <property type="component" value="Unassembled WGS sequence"/>
</dbReference>
<reference evidence="2" key="2">
    <citation type="submission" date="2023-05" db="EMBL/GenBank/DDBJ databases">
        <authorList>
            <person name="Fouks B."/>
        </authorList>
    </citation>
    <scope>NUCLEOTIDE SEQUENCE</scope>
    <source>
        <strain evidence="2">Stay&amp;Tobe</strain>
        <tissue evidence="2">Testes</tissue>
    </source>
</reference>
<accession>A0AAD8EGQ0</accession>
<name>A0AAD8EGQ0_DIPPU</name>
<feature type="non-terminal residue" evidence="2">
    <location>
        <position position="1"/>
    </location>
</feature>
<dbReference type="SUPFAM" id="SSF48403">
    <property type="entry name" value="Ankyrin repeat"/>
    <property type="match status" value="1"/>
</dbReference>
<reference evidence="2" key="1">
    <citation type="journal article" date="2023" name="IScience">
        <title>Live-bearing cockroach genome reveals convergent evolutionary mechanisms linked to viviparity in insects and beyond.</title>
        <authorList>
            <person name="Fouks B."/>
            <person name="Harrison M.C."/>
            <person name="Mikhailova A.A."/>
            <person name="Marchal E."/>
            <person name="English S."/>
            <person name="Carruthers M."/>
            <person name="Jennings E.C."/>
            <person name="Chiamaka E.L."/>
            <person name="Frigard R.A."/>
            <person name="Pippel M."/>
            <person name="Attardo G.M."/>
            <person name="Benoit J.B."/>
            <person name="Bornberg-Bauer E."/>
            <person name="Tobe S.S."/>
        </authorList>
    </citation>
    <scope>NUCLEOTIDE SEQUENCE</scope>
    <source>
        <strain evidence="2">Stay&amp;Tobe</strain>
    </source>
</reference>
<evidence type="ECO:0000313" key="3">
    <source>
        <dbReference type="Proteomes" id="UP001233999"/>
    </source>
</evidence>
<organism evidence="2 3">
    <name type="scientific">Diploptera punctata</name>
    <name type="common">Pacific beetle cockroach</name>
    <dbReference type="NCBI Taxonomy" id="6984"/>
    <lineage>
        <taxon>Eukaryota</taxon>
        <taxon>Metazoa</taxon>
        <taxon>Ecdysozoa</taxon>
        <taxon>Arthropoda</taxon>
        <taxon>Hexapoda</taxon>
        <taxon>Insecta</taxon>
        <taxon>Pterygota</taxon>
        <taxon>Neoptera</taxon>
        <taxon>Polyneoptera</taxon>
        <taxon>Dictyoptera</taxon>
        <taxon>Blattodea</taxon>
        <taxon>Blaberoidea</taxon>
        <taxon>Blaberidae</taxon>
        <taxon>Diplopterinae</taxon>
        <taxon>Diploptera</taxon>
    </lineage>
</organism>
<gene>
    <name evidence="2" type="ORF">L9F63_017080</name>
</gene>
<keyword evidence="3" id="KW-1185">Reference proteome</keyword>
<dbReference type="PROSITE" id="PS50297">
    <property type="entry name" value="ANK_REP_REGION"/>
    <property type="match status" value="1"/>
</dbReference>
<dbReference type="PROSITE" id="PS50088">
    <property type="entry name" value="ANK_REPEAT"/>
    <property type="match status" value="1"/>
</dbReference>
<proteinExistence type="predicted"/>
<dbReference type="Gene3D" id="1.25.40.20">
    <property type="entry name" value="Ankyrin repeat-containing domain"/>
    <property type="match status" value="2"/>
</dbReference>
<comment type="caution">
    <text evidence="2">The sequence shown here is derived from an EMBL/GenBank/DDBJ whole genome shotgun (WGS) entry which is preliminary data.</text>
</comment>
<dbReference type="InterPro" id="IPR002110">
    <property type="entry name" value="Ankyrin_rpt"/>
</dbReference>
<protein>
    <submittedName>
        <fullName evidence="2">Uncharacterized protein</fullName>
    </submittedName>
</protein>
<dbReference type="Pfam" id="PF12796">
    <property type="entry name" value="Ank_2"/>
    <property type="match status" value="1"/>
</dbReference>
<evidence type="ECO:0000313" key="2">
    <source>
        <dbReference type="EMBL" id="KAJ9589708.1"/>
    </source>
</evidence>
<keyword evidence="1" id="KW-0040">ANK repeat</keyword>
<evidence type="ECO:0000256" key="1">
    <source>
        <dbReference type="PROSITE-ProRule" id="PRU00023"/>
    </source>
</evidence>
<dbReference type="SMART" id="SM00248">
    <property type="entry name" value="ANK"/>
    <property type="match status" value="1"/>
</dbReference>
<dbReference type="EMBL" id="JASPKZ010004915">
    <property type="protein sequence ID" value="KAJ9589708.1"/>
    <property type="molecule type" value="Genomic_DNA"/>
</dbReference>
<dbReference type="InterPro" id="IPR036770">
    <property type="entry name" value="Ankyrin_rpt-contain_sf"/>
</dbReference>
<sequence length="109" mass="12023">NNEVAKLLLEAGGIASPDIYNDPKAMRTYKRVLAELDHLQVQDSEGNSLLHIECYRSASVLNHLEAKTDTNVADKHGITPLHIVSYTGNTSNAKLLLENKADPNKKDEN</sequence>
<dbReference type="AlphaFoldDB" id="A0AAD8EGQ0"/>